<dbReference type="STRING" id="1666911.HLUCCA11_18110"/>
<evidence type="ECO:0000313" key="3">
    <source>
        <dbReference type="Proteomes" id="UP000050465"/>
    </source>
</evidence>
<evidence type="ECO:0000256" key="1">
    <source>
        <dbReference type="SAM" id="MobiDB-lite"/>
    </source>
</evidence>
<name>A0A0P7ZKX9_9CYAN</name>
<dbReference type="EMBL" id="LJZR01000030">
    <property type="protein sequence ID" value="KPQ33537.1"/>
    <property type="molecule type" value="Genomic_DNA"/>
</dbReference>
<sequence length="203" mass="22452">MPVRADQPIPGPITTLLSFFASSFNPPGEGAPQRTVPAGSRDGARCPSDTTPMRPLMPEENYGLTASARPTIWMKMPNTEAQEILLVLQTEAGIEHSRTQLLIPEATEQGLVQLQLPETTAELTPGENYRWTLSILCEGYLNPSDPFFSGWVKRVNYSPKIAQSLSNESIANQVSILQEAGYWYDMLPLILQNQDMFNSIGIL</sequence>
<dbReference type="Pfam" id="PF06051">
    <property type="entry name" value="DUF928"/>
    <property type="match status" value="1"/>
</dbReference>
<accession>A0A0P7ZKX9</accession>
<comment type="caution">
    <text evidence="2">The sequence shown here is derived from an EMBL/GenBank/DDBJ whole genome shotgun (WGS) entry which is preliminary data.</text>
</comment>
<evidence type="ECO:0000313" key="2">
    <source>
        <dbReference type="EMBL" id="KPQ33537.1"/>
    </source>
</evidence>
<gene>
    <name evidence="2" type="ORF">HLUCCA11_18110</name>
</gene>
<feature type="region of interest" description="Disordered" evidence="1">
    <location>
        <begin position="25"/>
        <end position="58"/>
    </location>
</feature>
<organism evidence="2 3">
    <name type="scientific">Phormidesmis priestleyi Ana</name>
    <dbReference type="NCBI Taxonomy" id="1666911"/>
    <lineage>
        <taxon>Bacteria</taxon>
        <taxon>Bacillati</taxon>
        <taxon>Cyanobacteriota</taxon>
        <taxon>Cyanophyceae</taxon>
        <taxon>Leptolyngbyales</taxon>
        <taxon>Leptolyngbyaceae</taxon>
        <taxon>Phormidesmis</taxon>
    </lineage>
</organism>
<dbReference type="InterPro" id="IPR010328">
    <property type="entry name" value="DUF928"/>
</dbReference>
<reference evidence="2 3" key="1">
    <citation type="submission" date="2015-09" db="EMBL/GenBank/DDBJ databases">
        <title>Identification and resolution of microdiversity through metagenomic sequencing of parallel consortia.</title>
        <authorList>
            <person name="Nelson W.C."/>
            <person name="Romine M.F."/>
            <person name="Lindemann S.R."/>
        </authorList>
    </citation>
    <scope>NUCLEOTIDE SEQUENCE [LARGE SCALE GENOMIC DNA]</scope>
    <source>
        <strain evidence="2">Ana</strain>
    </source>
</reference>
<dbReference type="AlphaFoldDB" id="A0A0P7ZKX9"/>
<protein>
    <recommendedName>
        <fullName evidence="4">DUF928 domain-containing protein</fullName>
    </recommendedName>
</protein>
<proteinExistence type="predicted"/>
<evidence type="ECO:0008006" key="4">
    <source>
        <dbReference type="Google" id="ProtNLM"/>
    </source>
</evidence>
<dbReference type="Proteomes" id="UP000050465">
    <property type="component" value="Unassembled WGS sequence"/>
</dbReference>